<dbReference type="CDD" id="cd01949">
    <property type="entry name" value="GGDEF"/>
    <property type="match status" value="1"/>
</dbReference>
<dbReference type="Pfam" id="PF00571">
    <property type="entry name" value="CBS"/>
    <property type="match status" value="1"/>
</dbReference>
<dbReference type="AlphaFoldDB" id="A0A5B8RFD0"/>
<feature type="compositionally biased region" description="Low complexity" evidence="1">
    <location>
        <begin position="579"/>
        <end position="589"/>
    </location>
</feature>
<feature type="region of interest" description="Disordered" evidence="1">
    <location>
        <begin position="573"/>
        <end position="597"/>
    </location>
</feature>
<dbReference type="SMART" id="SM00052">
    <property type="entry name" value="EAL"/>
    <property type="match status" value="1"/>
</dbReference>
<dbReference type="SUPFAM" id="SSF141868">
    <property type="entry name" value="EAL domain-like"/>
    <property type="match status" value="1"/>
</dbReference>
<dbReference type="SMART" id="SM00116">
    <property type="entry name" value="CBS"/>
    <property type="match status" value="2"/>
</dbReference>
<accession>A0A5B8RFD0</accession>
<dbReference type="Gene3D" id="3.20.20.450">
    <property type="entry name" value="EAL domain"/>
    <property type="match status" value="1"/>
</dbReference>
<dbReference type="InterPro" id="IPR029787">
    <property type="entry name" value="Nucleotide_cyclase"/>
</dbReference>
<evidence type="ECO:0000313" key="5">
    <source>
        <dbReference type="EMBL" id="QEA06224.1"/>
    </source>
</evidence>
<dbReference type="NCBIfam" id="TIGR00254">
    <property type="entry name" value="GGDEF"/>
    <property type="match status" value="1"/>
</dbReference>
<dbReference type="InterPro" id="IPR046342">
    <property type="entry name" value="CBS_dom_sf"/>
</dbReference>
<dbReference type="PROSITE" id="PS50887">
    <property type="entry name" value="GGDEF"/>
    <property type="match status" value="1"/>
</dbReference>
<dbReference type="InterPro" id="IPR001633">
    <property type="entry name" value="EAL_dom"/>
</dbReference>
<dbReference type="PANTHER" id="PTHR33121">
    <property type="entry name" value="CYCLIC DI-GMP PHOSPHODIESTERASE PDEF"/>
    <property type="match status" value="1"/>
</dbReference>
<dbReference type="InterPro" id="IPR000644">
    <property type="entry name" value="CBS_dom"/>
</dbReference>
<dbReference type="Pfam" id="PF00563">
    <property type="entry name" value="EAL"/>
    <property type="match status" value="1"/>
</dbReference>
<dbReference type="Pfam" id="PF00990">
    <property type="entry name" value="GGDEF"/>
    <property type="match status" value="1"/>
</dbReference>
<dbReference type="CDD" id="cd01948">
    <property type="entry name" value="EAL"/>
    <property type="match status" value="1"/>
</dbReference>
<organism evidence="5">
    <name type="scientific">uncultured organism</name>
    <dbReference type="NCBI Taxonomy" id="155900"/>
    <lineage>
        <taxon>unclassified sequences</taxon>
        <taxon>environmental samples</taxon>
    </lineage>
</organism>
<feature type="domain" description="EAL" evidence="2">
    <location>
        <begin position="1"/>
        <end position="250"/>
    </location>
</feature>
<dbReference type="GO" id="GO:0071111">
    <property type="term" value="F:cyclic-guanylate-specific phosphodiesterase activity"/>
    <property type="evidence" value="ECO:0007669"/>
    <property type="project" value="InterPro"/>
</dbReference>
<protein>
    <submittedName>
        <fullName evidence="5">Uncharacterized protein</fullName>
    </submittedName>
</protein>
<dbReference type="EMBL" id="MN079131">
    <property type="protein sequence ID" value="QEA06224.1"/>
    <property type="molecule type" value="Genomic_DNA"/>
</dbReference>
<evidence type="ECO:0000259" key="2">
    <source>
        <dbReference type="PROSITE" id="PS50883"/>
    </source>
</evidence>
<dbReference type="InterPro" id="IPR035919">
    <property type="entry name" value="EAL_sf"/>
</dbReference>
<dbReference type="SMART" id="SM00267">
    <property type="entry name" value="GGDEF"/>
    <property type="match status" value="1"/>
</dbReference>
<sequence length="597" mass="64702">MIERESLDAIFAARALTALFQPILTCPSGGLWGHEALIRGPSSGPLHSPLKLFDAAAREGRLVELDLLCREIAIEAFGRAGCPGRLFLNVTPDAVVASDHPTGETLRFLERAGVAPERVVIEITEQFPIHDYTIVRHAVDHYRSMGFAVALDDLGAGYAGLRHWSELRPDYVKIDRHFASGVESDAGKREVVRSVLDMARRMGTRVIVEGIETEAEYTALRALGMTHSQGYLFGRPAERPLTVDQPMPGGDAGGVPGAAVQRPTARVLAREVVPAEPTASVAEVAARFRAEPDLRCIPLVGRDGRAVGIVRRDTLLSRLAHNYGHALFAGREVTGFVEASTVTVPGDLPLEALSRRVTEAEDADEAILITDPDGLYLGVGSVFDLLRRITDLQVHSARHANPLTGLPGNVRIEQHIDALLAAGTPFTVVHADLDHFKAYNDFYGYQRGDEAILATARILQARLHAGDFAGHVGGDDFVLLLRGSDWEPRCRALLEDFAAHVPALYDARERERGGIETRDRQGCPQRFPLLSISLAAVPVLDRRFTSHYQIATVLAEIKHCAKREPGNSLFVDRRRQPEGEVPGAVAPLGGAAGSGGA</sequence>
<dbReference type="Gene3D" id="3.30.70.270">
    <property type="match status" value="1"/>
</dbReference>
<proteinExistence type="predicted"/>
<feature type="domain" description="GGDEF" evidence="3">
    <location>
        <begin position="424"/>
        <end position="574"/>
    </location>
</feature>
<evidence type="ECO:0000259" key="3">
    <source>
        <dbReference type="PROSITE" id="PS50887"/>
    </source>
</evidence>
<gene>
    <name evidence="5" type="ORF">KBTEX_02554</name>
</gene>
<dbReference type="Gene3D" id="3.10.580.10">
    <property type="entry name" value="CBS-domain"/>
    <property type="match status" value="1"/>
</dbReference>
<dbReference type="SUPFAM" id="SSF55073">
    <property type="entry name" value="Nucleotide cyclase"/>
    <property type="match status" value="1"/>
</dbReference>
<dbReference type="PROSITE" id="PS50883">
    <property type="entry name" value="EAL"/>
    <property type="match status" value="1"/>
</dbReference>
<evidence type="ECO:0000256" key="1">
    <source>
        <dbReference type="SAM" id="MobiDB-lite"/>
    </source>
</evidence>
<evidence type="ECO:0000259" key="4">
    <source>
        <dbReference type="PROSITE" id="PS51371"/>
    </source>
</evidence>
<reference evidence="5" key="1">
    <citation type="submission" date="2019-06" db="EMBL/GenBank/DDBJ databases">
        <authorList>
            <person name="Murdoch R.W."/>
            <person name="Fathepure B."/>
        </authorList>
    </citation>
    <scope>NUCLEOTIDE SEQUENCE</scope>
</reference>
<feature type="domain" description="CBS" evidence="4">
    <location>
        <begin position="268"/>
        <end position="327"/>
    </location>
</feature>
<name>A0A5B8RFD0_9ZZZZ</name>
<dbReference type="SUPFAM" id="SSF54631">
    <property type="entry name" value="CBS-domain pair"/>
    <property type="match status" value="1"/>
</dbReference>
<dbReference type="InterPro" id="IPR043128">
    <property type="entry name" value="Rev_trsase/Diguanyl_cyclase"/>
</dbReference>
<dbReference type="InterPro" id="IPR000160">
    <property type="entry name" value="GGDEF_dom"/>
</dbReference>
<dbReference type="PANTHER" id="PTHR33121:SF76">
    <property type="entry name" value="SIGNALING PROTEIN"/>
    <property type="match status" value="1"/>
</dbReference>
<dbReference type="PROSITE" id="PS51371">
    <property type="entry name" value="CBS"/>
    <property type="match status" value="1"/>
</dbReference>
<dbReference type="InterPro" id="IPR050706">
    <property type="entry name" value="Cyclic-di-GMP_PDE-like"/>
</dbReference>